<dbReference type="CDD" id="cd06974">
    <property type="entry name" value="TerD_like"/>
    <property type="match status" value="1"/>
</dbReference>
<organism evidence="3 4">
    <name type="scientific">Flammeovirga kamogawensis</name>
    <dbReference type="NCBI Taxonomy" id="373891"/>
    <lineage>
        <taxon>Bacteria</taxon>
        <taxon>Pseudomonadati</taxon>
        <taxon>Bacteroidota</taxon>
        <taxon>Cytophagia</taxon>
        <taxon>Cytophagales</taxon>
        <taxon>Flammeovirgaceae</taxon>
        <taxon>Flammeovirga</taxon>
    </lineage>
</organism>
<reference evidence="3 4" key="1">
    <citation type="submission" date="2021-05" db="EMBL/GenBank/DDBJ databases">
        <title>Comparative genomic studies on the polysaccharide-degrading batcterial strains of the Flammeovirga genus.</title>
        <authorList>
            <person name="Zewei F."/>
            <person name="Zheng Z."/>
            <person name="Yu L."/>
            <person name="Ruyue G."/>
            <person name="Yanhong M."/>
            <person name="Yuanyuan C."/>
            <person name="Jingyan G."/>
            <person name="Wenjun H."/>
        </authorList>
    </citation>
    <scope>NUCLEOTIDE SEQUENCE [LARGE SCALE GENOMIC DNA]</scope>
    <source>
        <strain evidence="3 4">YS10</strain>
    </source>
</reference>
<dbReference type="RefSeq" id="WP_144072552.1">
    <property type="nucleotide sequence ID" value="NZ_CP076128.1"/>
</dbReference>
<feature type="domain" description="TerD" evidence="2">
    <location>
        <begin position="6"/>
        <end position="187"/>
    </location>
</feature>
<gene>
    <name evidence="3" type="ORF">KM029_06790</name>
</gene>
<dbReference type="Proteomes" id="UP000682802">
    <property type="component" value="Chromosome 1"/>
</dbReference>
<evidence type="ECO:0000313" key="4">
    <source>
        <dbReference type="Proteomes" id="UP000682802"/>
    </source>
</evidence>
<dbReference type="EMBL" id="CP076128">
    <property type="protein sequence ID" value="QWG08638.1"/>
    <property type="molecule type" value="Genomic_DNA"/>
</dbReference>
<protein>
    <submittedName>
        <fullName evidence="3">TerD family protein</fullName>
    </submittedName>
</protein>
<evidence type="ECO:0000313" key="3">
    <source>
        <dbReference type="EMBL" id="QWG08638.1"/>
    </source>
</evidence>
<proteinExistence type="predicted"/>
<dbReference type="InterPro" id="IPR051324">
    <property type="entry name" value="Stress/Tellurium_Resist"/>
</dbReference>
<evidence type="ECO:0000256" key="1">
    <source>
        <dbReference type="ARBA" id="ARBA00022686"/>
    </source>
</evidence>
<evidence type="ECO:0000259" key="2">
    <source>
        <dbReference type="Pfam" id="PF02342"/>
    </source>
</evidence>
<keyword evidence="1" id="KW-0778">Tellurium resistance</keyword>
<dbReference type="Pfam" id="PF02342">
    <property type="entry name" value="TerD"/>
    <property type="match status" value="1"/>
</dbReference>
<keyword evidence="4" id="KW-1185">Reference proteome</keyword>
<dbReference type="PANTHER" id="PTHR32097:SF17">
    <property type="entry name" value="CAMP-BINDING PROTEIN 1-RELATED"/>
    <property type="match status" value="1"/>
</dbReference>
<name>A0ABX8GYE9_9BACT</name>
<sequence length="191" mass="21671">MATSIIRKGKGVRLREVSDVKLDKIKIGLGWELRKGGHLDLDASVFLLGEDGKLPSDEYFVFYNNLESPDGMVKHKGDNRVGDAEGDDEEILLNLPYISPSVKELVFVVSIYDAQNRRHNFGNLKEAYIRVVNLKNSQEILNFDLDADYGDDTEVEFAKMRREDEGWRFIPTGIGTKIGLQGYVDKYIPEL</sequence>
<accession>A0ABX8GYE9</accession>
<dbReference type="PANTHER" id="PTHR32097">
    <property type="entry name" value="CAMP-BINDING PROTEIN 1-RELATED"/>
    <property type="match status" value="1"/>
</dbReference>
<dbReference type="Gene3D" id="2.60.60.30">
    <property type="entry name" value="sav2460 like domains"/>
    <property type="match status" value="1"/>
</dbReference>
<dbReference type="InterPro" id="IPR003325">
    <property type="entry name" value="TerD"/>
</dbReference>